<feature type="binding site" evidence="8">
    <location>
        <position position="55"/>
    </location>
    <ligand>
        <name>Mg(2+)</name>
        <dbReference type="ChEBI" id="CHEBI:18420"/>
    </ligand>
</feature>
<organism evidence="10 11">
    <name type="scientific">Actinomyces bovis</name>
    <dbReference type="NCBI Taxonomy" id="1658"/>
    <lineage>
        <taxon>Bacteria</taxon>
        <taxon>Bacillati</taxon>
        <taxon>Actinomycetota</taxon>
        <taxon>Actinomycetes</taxon>
        <taxon>Actinomycetales</taxon>
        <taxon>Actinomycetaceae</taxon>
        <taxon>Actinomyces</taxon>
    </lineage>
</organism>
<dbReference type="InterPro" id="IPR004568">
    <property type="entry name" value="Ppantetheine-prot_Trfase_dom"/>
</dbReference>
<feature type="domain" description="4'-phosphopantetheinyl transferase" evidence="9">
    <location>
        <begin position="6"/>
        <end position="66"/>
    </location>
</feature>
<dbReference type="GO" id="GO:0008897">
    <property type="term" value="F:holo-[acyl-carrier-protein] synthase activity"/>
    <property type="evidence" value="ECO:0007669"/>
    <property type="project" value="UniProtKB-EC"/>
</dbReference>
<evidence type="ECO:0000313" key="11">
    <source>
        <dbReference type="Proteomes" id="UP000250006"/>
    </source>
</evidence>
<sequence length="158" mass="16228">MRVIVAIGTDLVEVARLQARLMRLPALAARLFTARERELCAHRAESLAARLAAKEAVLKALGSALAAASLGAVAANPAAAPSGASVMGLPAGLPRAIPTEPHSWRLTDIEVSTAPGCAPLLQLHGAVAQLAADLGIRRWHLSLAHDGGAALAYVVAED</sequence>
<comment type="caution">
    <text evidence="10">The sequence shown here is derived from an EMBL/GenBank/DDBJ whole genome shotgun (WGS) entry which is preliminary data.</text>
</comment>
<keyword evidence="3 8" id="KW-0479">Metal-binding</keyword>
<gene>
    <name evidence="10" type="primary">acpS_1</name>
    <name evidence="8" type="synonym">acpS</name>
    <name evidence="10" type="ORF">NCTC11535_00526</name>
</gene>
<evidence type="ECO:0000256" key="7">
    <source>
        <dbReference type="ARBA" id="ARBA00023160"/>
    </source>
</evidence>
<dbReference type="InterPro" id="IPR002582">
    <property type="entry name" value="ACPS"/>
</dbReference>
<keyword evidence="8" id="KW-0963">Cytoplasm</keyword>
<keyword evidence="4 8" id="KW-0276">Fatty acid metabolism</keyword>
<name>A0ABY1VN31_9ACTO</name>
<proteinExistence type="inferred from homology"/>
<keyword evidence="7 8" id="KW-0275">Fatty acid biosynthesis</keyword>
<keyword evidence="2 8" id="KW-0808">Transferase</keyword>
<accession>A0ABY1VN31</accession>
<dbReference type="HAMAP" id="MF_00101">
    <property type="entry name" value="AcpS"/>
    <property type="match status" value="1"/>
</dbReference>
<evidence type="ECO:0000256" key="4">
    <source>
        <dbReference type="ARBA" id="ARBA00022832"/>
    </source>
</evidence>
<dbReference type="EMBL" id="UAPQ01000001">
    <property type="protein sequence ID" value="SPT52872.1"/>
    <property type="molecule type" value="Genomic_DNA"/>
</dbReference>
<feature type="binding site" evidence="8">
    <location>
        <position position="10"/>
    </location>
    <ligand>
        <name>Mg(2+)</name>
        <dbReference type="ChEBI" id="CHEBI:18420"/>
    </ligand>
</feature>
<comment type="cofactor">
    <cofactor evidence="8">
        <name>Mg(2+)</name>
        <dbReference type="ChEBI" id="CHEBI:18420"/>
    </cofactor>
</comment>
<evidence type="ECO:0000259" key="9">
    <source>
        <dbReference type="Pfam" id="PF01648"/>
    </source>
</evidence>
<comment type="function">
    <text evidence="8">Transfers the 4'-phosphopantetheine moiety from coenzyme A to a Ser of acyl-carrier-protein.</text>
</comment>
<comment type="subcellular location">
    <subcellularLocation>
        <location evidence="8">Cytoplasm</location>
    </subcellularLocation>
</comment>
<protein>
    <recommendedName>
        <fullName evidence="8">Holo-[acyl-carrier-protein] synthase</fullName>
        <shortName evidence="8">Holo-ACP synthase</shortName>
        <ecNumber evidence="8">2.7.8.7</ecNumber>
    </recommendedName>
    <alternativeName>
        <fullName evidence="8">4'-phosphopantetheinyl transferase AcpS</fullName>
    </alternativeName>
</protein>
<keyword evidence="1 8" id="KW-0444">Lipid biosynthesis</keyword>
<evidence type="ECO:0000256" key="2">
    <source>
        <dbReference type="ARBA" id="ARBA00022679"/>
    </source>
</evidence>
<keyword evidence="6 8" id="KW-0443">Lipid metabolism</keyword>
<reference evidence="10 11" key="1">
    <citation type="submission" date="2018-06" db="EMBL/GenBank/DDBJ databases">
        <authorList>
            <consortium name="Pathogen Informatics"/>
            <person name="Doyle S."/>
        </authorList>
    </citation>
    <scope>NUCLEOTIDE SEQUENCE [LARGE SCALE GENOMIC DNA]</scope>
    <source>
        <strain evidence="10 11">NCTC11535</strain>
    </source>
</reference>
<evidence type="ECO:0000256" key="8">
    <source>
        <dbReference type="HAMAP-Rule" id="MF_00101"/>
    </source>
</evidence>
<evidence type="ECO:0000313" key="10">
    <source>
        <dbReference type="EMBL" id="SPT52872.1"/>
    </source>
</evidence>
<evidence type="ECO:0000256" key="3">
    <source>
        <dbReference type="ARBA" id="ARBA00022723"/>
    </source>
</evidence>
<keyword evidence="11" id="KW-1185">Reference proteome</keyword>
<dbReference type="EC" id="2.7.8.7" evidence="8"/>
<dbReference type="Gene3D" id="3.90.470.20">
    <property type="entry name" value="4'-phosphopantetheinyl transferase domain"/>
    <property type="match status" value="1"/>
</dbReference>
<dbReference type="SUPFAM" id="SSF56214">
    <property type="entry name" value="4'-phosphopantetheinyl transferase"/>
    <property type="match status" value="1"/>
</dbReference>
<keyword evidence="5 8" id="KW-0460">Magnesium</keyword>
<dbReference type="NCBIfam" id="TIGR00556">
    <property type="entry name" value="pantethn_trn"/>
    <property type="match status" value="1"/>
</dbReference>
<dbReference type="InterPro" id="IPR037143">
    <property type="entry name" value="4-PPantetheinyl_Trfase_dom_sf"/>
</dbReference>
<comment type="catalytic activity">
    <reaction evidence="8">
        <text>apo-[ACP] + CoA = holo-[ACP] + adenosine 3',5'-bisphosphate + H(+)</text>
        <dbReference type="Rhea" id="RHEA:12068"/>
        <dbReference type="Rhea" id="RHEA-COMP:9685"/>
        <dbReference type="Rhea" id="RHEA-COMP:9690"/>
        <dbReference type="ChEBI" id="CHEBI:15378"/>
        <dbReference type="ChEBI" id="CHEBI:29999"/>
        <dbReference type="ChEBI" id="CHEBI:57287"/>
        <dbReference type="ChEBI" id="CHEBI:58343"/>
        <dbReference type="ChEBI" id="CHEBI:64479"/>
        <dbReference type="EC" id="2.7.8.7"/>
    </reaction>
</comment>
<comment type="similarity">
    <text evidence="8">Belongs to the P-Pant transferase superfamily. AcpS family.</text>
</comment>
<evidence type="ECO:0000256" key="1">
    <source>
        <dbReference type="ARBA" id="ARBA00022516"/>
    </source>
</evidence>
<dbReference type="Proteomes" id="UP000250006">
    <property type="component" value="Unassembled WGS sequence"/>
</dbReference>
<dbReference type="InterPro" id="IPR008278">
    <property type="entry name" value="4-PPantetheinyl_Trfase_dom"/>
</dbReference>
<evidence type="ECO:0000256" key="6">
    <source>
        <dbReference type="ARBA" id="ARBA00023098"/>
    </source>
</evidence>
<dbReference type="Pfam" id="PF01648">
    <property type="entry name" value="ACPS"/>
    <property type="match status" value="1"/>
</dbReference>
<evidence type="ECO:0000256" key="5">
    <source>
        <dbReference type="ARBA" id="ARBA00022842"/>
    </source>
</evidence>